<reference evidence="3 4" key="1">
    <citation type="journal article" date="2009" name="Science">
        <title>Green evolution and dynamic adaptations revealed by genomes of the marine picoeukaryotes Micromonas.</title>
        <authorList>
            <person name="Worden A.Z."/>
            <person name="Lee J.H."/>
            <person name="Mock T."/>
            <person name="Rouze P."/>
            <person name="Simmons M.P."/>
            <person name="Aerts A.L."/>
            <person name="Allen A.E."/>
            <person name="Cuvelier M.L."/>
            <person name="Derelle E."/>
            <person name="Everett M.V."/>
            <person name="Foulon E."/>
            <person name="Grimwood J."/>
            <person name="Gundlach H."/>
            <person name="Henrissat B."/>
            <person name="Napoli C."/>
            <person name="McDonald S.M."/>
            <person name="Parker M.S."/>
            <person name="Rombauts S."/>
            <person name="Salamov A."/>
            <person name="Von Dassow P."/>
            <person name="Badger J.H."/>
            <person name="Coutinho P.M."/>
            <person name="Demir E."/>
            <person name="Dubchak I."/>
            <person name="Gentemann C."/>
            <person name="Eikrem W."/>
            <person name="Gready J.E."/>
            <person name="John U."/>
            <person name="Lanier W."/>
            <person name="Lindquist E.A."/>
            <person name="Lucas S."/>
            <person name="Mayer K.F."/>
            <person name="Moreau H."/>
            <person name="Not F."/>
            <person name="Otillar R."/>
            <person name="Panaud O."/>
            <person name="Pangilinan J."/>
            <person name="Paulsen I."/>
            <person name="Piegu B."/>
            <person name="Poliakov A."/>
            <person name="Robbens S."/>
            <person name="Schmutz J."/>
            <person name="Toulza E."/>
            <person name="Wyss T."/>
            <person name="Zelensky A."/>
            <person name="Zhou K."/>
            <person name="Armbrust E.V."/>
            <person name="Bhattacharya D."/>
            <person name="Goodenough U.W."/>
            <person name="Van de Peer Y."/>
            <person name="Grigoriev I.V."/>
        </authorList>
    </citation>
    <scope>NUCLEOTIDE SEQUENCE [LARGE SCALE GENOMIC DNA]</scope>
    <source>
        <strain evidence="4">RCC299 / NOUM17</strain>
    </source>
</reference>
<feature type="coiled-coil region" evidence="1">
    <location>
        <begin position="324"/>
        <end position="373"/>
    </location>
</feature>
<feature type="compositionally biased region" description="Acidic residues" evidence="2">
    <location>
        <begin position="55"/>
        <end position="67"/>
    </location>
</feature>
<dbReference type="Proteomes" id="UP000002009">
    <property type="component" value="Chromosome 7"/>
</dbReference>
<feature type="region of interest" description="Disordered" evidence="2">
    <location>
        <begin position="656"/>
        <end position="800"/>
    </location>
</feature>
<feature type="coiled-coil region" evidence="1">
    <location>
        <begin position="400"/>
        <end position="523"/>
    </location>
</feature>
<dbReference type="InParanoid" id="C1EAT2"/>
<keyword evidence="1" id="KW-0175">Coiled coil</keyword>
<accession>C1EAT2</accession>
<dbReference type="GeneID" id="8244947"/>
<evidence type="ECO:0000256" key="1">
    <source>
        <dbReference type="SAM" id="Coils"/>
    </source>
</evidence>
<evidence type="ECO:0000256" key="2">
    <source>
        <dbReference type="SAM" id="MobiDB-lite"/>
    </source>
</evidence>
<evidence type="ECO:0000313" key="3">
    <source>
        <dbReference type="EMBL" id="ACO64914.1"/>
    </source>
</evidence>
<dbReference type="AlphaFoldDB" id="C1EAT2"/>
<name>C1EAT2_MICCC</name>
<feature type="compositionally biased region" description="Basic and acidic residues" evidence="2">
    <location>
        <begin position="760"/>
        <end position="776"/>
    </location>
</feature>
<dbReference type="RefSeq" id="XP_002503656.1">
    <property type="nucleotide sequence ID" value="XM_002503610.1"/>
</dbReference>
<protein>
    <submittedName>
        <fullName evidence="3">Uncharacterized protein</fullName>
    </submittedName>
</protein>
<organism evidence="3 4">
    <name type="scientific">Micromonas commoda (strain RCC299 / NOUM17 / CCMP2709)</name>
    <name type="common">Picoplanktonic green alga</name>
    <dbReference type="NCBI Taxonomy" id="296587"/>
    <lineage>
        <taxon>Eukaryota</taxon>
        <taxon>Viridiplantae</taxon>
        <taxon>Chlorophyta</taxon>
        <taxon>Mamiellophyceae</taxon>
        <taxon>Mamiellales</taxon>
        <taxon>Mamiellaceae</taxon>
        <taxon>Micromonas</taxon>
    </lineage>
</organism>
<gene>
    <name evidence="3" type="ORF">MICPUN_60186</name>
</gene>
<feature type="region of interest" description="Disordered" evidence="2">
    <location>
        <begin position="1"/>
        <end position="123"/>
    </location>
</feature>
<dbReference type="OrthoDB" id="10674931at2759"/>
<evidence type="ECO:0000313" key="4">
    <source>
        <dbReference type="Proteomes" id="UP000002009"/>
    </source>
</evidence>
<proteinExistence type="predicted"/>
<feature type="region of interest" description="Disordered" evidence="2">
    <location>
        <begin position="274"/>
        <end position="297"/>
    </location>
</feature>
<sequence length="816" mass="91814">MGGCASRPVHPSYVAAQEAELERFRGTPRSPGPVPTTEARQPEEAWESPSGDGGDVVDDAYCDDNADAGDCPRTTTPVGTLSPVGPVTEVFGGKRKDAAPPPAAPGAGAASPQTAKAKPPKKLTIEEERQMLRQKLAECEELMIKGTEKALLMATMEESMEHLARQLRTEQDARRVAELAIEDERKLRRQIEDKVDIEVRLRQEIENRVRDANEVAKQAETLAWKARRAQELDEIEQTNKKLRANDPERNARLEVELAQTKRLLNEERARARAERAVAETTQKAEEDRPRLDEDSEKTRFERRVKEEVLLAMAKHEREMTIALSKAAEDKVNALEQAAVQKRQTISQLEEFHKSELRRVEERAEKAIEAARTEMRPQRAEFEALVQQRLDDHKTFVDERKQALALAREEYEANLDRIRQSHEAEVKGLREAAENLMATLKWEAEGEEGTRARTIEDIGRQLRDTKEILDREARLREQAEARSEADLAARRDAEKNARAAELRARDAEDRAYEAQRYVQAAERRTKQQYLEIERVRRAGEKRREIHLLEPGEMPRPNTADVAVDALEADLGLVIDDEREKALADARLAVHDATAPYRAAVANLQEYLAGVDDGDNRVNPRKKLDMEKAAEECRRRLLAASETCAKLLAELEETQSGALERTRGEREGLFSERERRRREEQKAEAARAQKEKEEEEERARVADEEKEREARRLRIAKLQAKNAKKRGDGPGDGSGSGSESESDSESDSSDSESGSSSDSDGDGDKENAAGKKGGKDPARVASPVVESKGRLHAGAVVREPSRPRVKMFEFSALERHKQ</sequence>
<feature type="compositionally biased region" description="Acidic residues" evidence="2">
    <location>
        <begin position="738"/>
        <end position="748"/>
    </location>
</feature>
<feature type="compositionally biased region" description="Basic and acidic residues" evidence="2">
    <location>
        <begin position="658"/>
        <end position="710"/>
    </location>
</feature>
<dbReference type="EMBL" id="CP001328">
    <property type="protein sequence ID" value="ACO64914.1"/>
    <property type="molecule type" value="Genomic_DNA"/>
</dbReference>
<dbReference type="OMA" id="NIACELQ"/>
<keyword evidence="4" id="KW-1185">Reference proteome</keyword>
<dbReference type="KEGG" id="mis:MICPUN_60186"/>